<dbReference type="Pfam" id="PF12796">
    <property type="entry name" value="Ank_2"/>
    <property type="match status" value="1"/>
</dbReference>
<name>A0AAU9JNW5_9CILI</name>
<dbReference type="AlphaFoldDB" id="A0AAU9JNW5"/>
<keyword evidence="2" id="KW-1185">Reference proteome</keyword>
<dbReference type="Gene3D" id="1.25.40.20">
    <property type="entry name" value="Ankyrin repeat-containing domain"/>
    <property type="match status" value="1"/>
</dbReference>
<gene>
    <name evidence="1" type="ORF">BSTOLATCC_MIC37921</name>
</gene>
<evidence type="ECO:0000313" key="1">
    <source>
        <dbReference type="EMBL" id="CAG9325175.1"/>
    </source>
</evidence>
<organism evidence="1 2">
    <name type="scientific">Blepharisma stoltei</name>
    <dbReference type="NCBI Taxonomy" id="1481888"/>
    <lineage>
        <taxon>Eukaryota</taxon>
        <taxon>Sar</taxon>
        <taxon>Alveolata</taxon>
        <taxon>Ciliophora</taxon>
        <taxon>Postciliodesmatophora</taxon>
        <taxon>Heterotrichea</taxon>
        <taxon>Heterotrichida</taxon>
        <taxon>Blepharismidae</taxon>
        <taxon>Blepharisma</taxon>
    </lineage>
</organism>
<reference evidence="1" key="1">
    <citation type="submission" date="2021-09" db="EMBL/GenBank/DDBJ databases">
        <authorList>
            <consortium name="AG Swart"/>
            <person name="Singh M."/>
            <person name="Singh A."/>
            <person name="Seah K."/>
            <person name="Emmerich C."/>
        </authorList>
    </citation>
    <scope>NUCLEOTIDE SEQUENCE</scope>
    <source>
        <strain evidence="1">ATCC30299</strain>
    </source>
</reference>
<sequence>MGLCGSKQIAPEYTLDVIKYKLSSYIQQSKTEKLAKLWQDQLGTNKLKHFNNFQIDDPIINFHGNQLNALVYSIYLCRYEICKFLIESCKANLKIADDVFKMEGKSIIEHCCETGDLKMVKYFLPIYYNRPSSSYRKSHVFNIPTVSLRGSDFVEITKKETAIRRACIKGNLEIVKYIKYYFKENDLEPSYDFDVHAEDEMSGENCALLVCKEGNLEIAKFLYHECKADFFKLNTRSENAIQIAVIGAKKRPFKKHLEVIKFLIEEIGVDVTYQYEETLLSASDPRIIKYLEEKLNSKGIVSARKDVIEQTCNYLIKQSPHDNEIQELLDKPVKQLEILKTLKTDISVSSISKNSFDSEDFSEVSLSN</sequence>
<evidence type="ECO:0008006" key="3">
    <source>
        <dbReference type="Google" id="ProtNLM"/>
    </source>
</evidence>
<accession>A0AAU9JNW5</accession>
<dbReference type="SUPFAM" id="SSF48403">
    <property type="entry name" value="Ankyrin repeat"/>
    <property type="match status" value="1"/>
</dbReference>
<proteinExistence type="predicted"/>
<dbReference type="InterPro" id="IPR036770">
    <property type="entry name" value="Ankyrin_rpt-contain_sf"/>
</dbReference>
<protein>
    <recommendedName>
        <fullName evidence="3">DUF3447 domain-containing protein</fullName>
    </recommendedName>
</protein>
<dbReference type="Proteomes" id="UP001162131">
    <property type="component" value="Unassembled WGS sequence"/>
</dbReference>
<comment type="caution">
    <text evidence="1">The sequence shown here is derived from an EMBL/GenBank/DDBJ whole genome shotgun (WGS) entry which is preliminary data.</text>
</comment>
<dbReference type="EMBL" id="CAJZBQ010000037">
    <property type="protein sequence ID" value="CAG9325175.1"/>
    <property type="molecule type" value="Genomic_DNA"/>
</dbReference>
<evidence type="ECO:0000313" key="2">
    <source>
        <dbReference type="Proteomes" id="UP001162131"/>
    </source>
</evidence>
<dbReference type="SMART" id="SM00248">
    <property type="entry name" value="ANK"/>
    <property type="match status" value="5"/>
</dbReference>
<dbReference type="InterPro" id="IPR002110">
    <property type="entry name" value="Ankyrin_rpt"/>
</dbReference>